<feature type="region of interest" description="Disordered" evidence="1">
    <location>
        <begin position="301"/>
        <end position="332"/>
    </location>
</feature>
<evidence type="ECO:0000259" key="2">
    <source>
        <dbReference type="Pfam" id="PF14111"/>
    </source>
</evidence>
<sequence>MEDSPLMLTNGGFSTYRPRDRIMLRKTGKLEDGVSVMENGEKYGKREGKMEVRGEVEKDLESLEAAFMRRWNHEKEGEIIELGEDVGEDEERWQRSLIGKLQTKRWFGEEEIKKELIRNWNISNKFEFMMVAEGICIITFTKEIDFIFVLENGPWDIHGEEEQLGCSESRNRGEWTEDKEDISMLTPEKGKSTLLKIQGDGVEGLDGFIAMDFSPNPGKMITCREIRSVEMTDASGGEKSKESFSRQGGYGYTFSACKKLLFNTFLDEKIFVQTLAQPSGLEHMDPKPLVINRSTVAQPLSTPLCNPIDPKKPKSKNHEIALSPKSPLFGSSPKILKRKLESEQNLVFSTSSFSPAQAQFPEARVQKCTYRGEKDGKWEDLTKVLENRKPKSQKGRPKSSYRFKPQGGQTDEEGTDRETQKNKDISSQTGDKRRKIIHSSTSTFNPSDLLFSGNFKRVWLKFLTETTMRRSYVGTSSRNERNERVFRGNVVAGSVNMKEEDKSSFNQEDLEVFD</sequence>
<keyword evidence="4" id="KW-1185">Reference proteome</keyword>
<proteinExistence type="predicted"/>
<dbReference type="Proteomes" id="UP000554482">
    <property type="component" value="Unassembled WGS sequence"/>
</dbReference>
<evidence type="ECO:0000313" key="4">
    <source>
        <dbReference type="Proteomes" id="UP000554482"/>
    </source>
</evidence>
<dbReference type="OrthoDB" id="1433777at2759"/>
<accession>A0A7J6W369</accession>
<evidence type="ECO:0000313" key="3">
    <source>
        <dbReference type="EMBL" id="KAF5190765.1"/>
    </source>
</evidence>
<protein>
    <recommendedName>
        <fullName evidence="2">DUF4283 domain-containing protein</fullName>
    </recommendedName>
</protein>
<dbReference type="Pfam" id="PF14111">
    <property type="entry name" value="DUF4283"/>
    <property type="match status" value="1"/>
</dbReference>
<feature type="compositionally biased region" description="Basic and acidic residues" evidence="1">
    <location>
        <begin position="309"/>
        <end position="319"/>
    </location>
</feature>
<name>A0A7J6W369_THATH</name>
<dbReference type="AlphaFoldDB" id="A0A7J6W369"/>
<organism evidence="3 4">
    <name type="scientific">Thalictrum thalictroides</name>
    <name type="common">Rue-anemone</name>
    <name type="synonym">Anemone thalictroides</name>
    <dbReference type="NCBI Taxonomy" id="46969"/>
    <lineage>
        <taxon>Eukaryota</taxon>
        <taxon>Viridiplantae</taxon>
        <taxon>Streptophyta</taxon>
        <taxon>Embryophyta</taxon>
        <taxon>Tracheophyta</taxon>
        <taxon>Spermatophyta</taxon>
        <taxon>Magnoliopsida</taxon>
        <taxon>Ranunculales</taxon>
        <taxon>Ranunculaceae</taxon>
        <taxon>Thalictroideae</taxon>
        <taxon>Thalictrum</taxon>
    </lineage>
</organism>
<gene>
    <name evidence="3" type="ORF">FRX31_019647</name>
</gene>
<feature type="compositionally biased region" description="Basic residues" evidence="1">
    <location>
        <begin position="390"/>
        <end position="401"/>
    </location>
</feature>
<feature type="domain" description="DUF4283" evidence="2">
    <location>
        <begin position="90"/>
        <end position="159"/>
    </location>
</feature>
<comment type="caution">
    <text evidence="3">The sequence shown here is derived from an EMBL/GenBank/DDBJ whole genome shotgun (WGS) entry which is preliminary data.</text>
</comment>
<dbReference type="EMBL" id="JABWDY010023656">
    <property type="protein sequence ID" value="KAF5190765.1"/>
    <property type="molecule type" value="Genomic_DNA"/>
</dbReference>
<evidence type="ECO:0000256" key="1">
    <source>
        <dbReference type="SAM" id="MobiDB-lite"/>
    </source>
</evidence>
<feature type="region of interest" description="Disordered" evidence="1">
    <location>
        <begin position="381"/>
        <end position="439"/>
    </location>
</feature>
<reference evidence="3 4" key="1">
    <citation type="submission" date="2020-06" db="EMBL/GenBank/DDBJ databases">
        <title>Transcriptomic and genomic resources for Thalictrum thalictroides and T. hernandezii: Facilitating candidate gene discovery in an emerging model plant lineage.</title>
        <authorList>
            <person name="Arias T."/>
            <person name="Riano-Pachon D.M."/>
            <person name="Di Stilio V.S."/>
        </authorList>
    </citation>
    <scope>NUCLEOTIDE SEQUENCE [LARGE SCALE GENOMIC DNA]</scope>
    <source>
        <strain evidence="4">cv. WT478/WT964</strain>
        <tissue evidence="3">Leaves</tissue>
    </source>
</reference>
<dbReference type="InterPro" id="IPR025558">
    <property type="entry name" value="DUF4283"/>
</dbReference>